<sequence length="94" mass="10450">MPVQVPNFFLPPQDLEASMRALRSATAALPQPRGMTTQDRTQRVYGTNEDLDKVPDRKGQRSQGVHRPPTSRQAPTAEQAKRIAKIFSSKFASS</sequence>
<organism evidence="2 3">
    <name type="scientific">Branchiostoma belcheri</name>
    <name type="common">Amphioxus</name>
    <dbReference type="NCBI Taxonomy" id="7741"/>
    <lineage>
        <taxon>Eukaryota</taxon>
        <taxon>Metazoa</taxon>
        <taxon>Chordata</taxon>
        <taxon>Cephalochordata</taxon>
        <taxon>Leptocardii</taxon>
        <taxon>Amphioxiformes</taxon>
        <taxon>Branchiostomatidae</taxon>
        <taxon>Branchiostoma</taxon>
    </lineage>
</organism>
<dbReference type="RefSeq" id="XP_019617269.1">
    <property type="nucleotide sequence ID" value="XM_019761710.1"/>
</dbReference>
<proteinExistence type="predicted"/>
<dbReference type="GO" id="GO:0061511">
    <property type="term" value="P:centriole elongation"/>
    <property type="evidence" value="ECO:0007669"/>
    <property type="project" value="TreeGrafter"/>
</dbReference>
<dbReference type="AlphaFoldDB" id="A0A6P4Y4F5"/>
<dbReference type="KEGG" id="bbel:109464670"/>
<gene>
    <name evidence="3" type="primary">LOC109464670</name>
</gene>
<keyword evidence="2" id="KW-1185">Reference proteome</keyword>
<evidence type="ECO:0000256" key="1">
    <source>
        <dbReference type="SAM" id="MobiDB-lite"/>
    </source>
</evidence>
<evidence type="ECO:0000313" key="2">
    <source>
        <dbReference type="Proteomes" id="UP000515135"/>
    </source>
</evidence>
<feature type="region of interest" description="Disordered" evidence="1">
    <location>
        <begin position="30"/>
        <end position="80"/>
    </location>
</feature>
<dbReference type="PANTHER" id="PTHR21254:SF1">
    <property type="entry name" value="C2 DOMAIN-CONTAINING PROTEIN 3"/>
    <property type="match status" value="1"/>
</dbReference>
<dbReference type="GO" id="GO:0005814">
    <property type="term" value="C:centriole"/>
    <property type="evidence" value="ECO:0007669"/>
    <property type="project" value="TreeGrafter"/>
</dbReference>
<name>A0A6P4Y4F5_BRABE</name>
<dbReference type="GO" id="GO:0060271">
    <property type="term" value="P:cilium assembly"/>
    <property type="evidence" value="ECO:0007669"/>
    <property type="project" value="TreeGrafter"/>
</dbReference>
<dbReference type="GO" id="GO:0034451">
    <property type="term" value="C:centriolar satellite"/>
    <property type="evidence" value="ECO:0007669"/>
    <property type="project" value="TreeGrafter"/>
</dbReference>
<dbReference type="GeneID" id="109464670"/>
<dbReference type="GO" id="GO:0071539">
    <property type="term" value="P:protein localization to centrosome"/>
    <property type="evidence" value="ECO:0007669"/>
    <property type="project" value="TreeGrafter"/>
</dbReference>
<evidence type="ECO:0000313" key="3">
    <source>
        <dbReference type="RefSeq" id="XP_019617269.1"/>
    </source>
</evidence>
<dbReference type="PANTHER" id="PTHR21254">
    <property type="entry name" value="C2 DOMAIN-CONTAINING PROTEIN 3"/>
    <property type="match status" value="1"/>
</dbReference>
<dbReference type="OrthoDB" id="10071956at2759"/>
<accession>A0A6P4Y4F5</accession>
<feature type="compositionally biased region" description="Basic and acidic residues" evidence="1">
    <location>
        <begin position="50"/>
        <end position="59"/>
    </location>
</feature>
<dbReference type="Proteomes" id="UP000515135">
    <property type="component" value="Unplaced"/>
</dbReference>
<protein>
    <submittedName>
        <fullName evidence="3">C2 domain-containing protein 3-like</fullName>
    </submittedName>
</protein>
<reference evidence="3" key="1">
    <citation type="submission" date="2025-08" db="UniProtKB">
        <authorList>
            <consortium name="RefSeq"/>
        </authorList>
    </citation>
    <scope>IDENTIFICATION</scope>
    <source>
        <tissue evidence="3">Gonad</tissue>
    </source>
</reference>